<feature type="compositionally biased region" description="Basic and acidic residues" evidence="1">
    <location>
        <begin position="222"/>
        <end position="232"/>
    </location>
</feature>
<comment type="caution">
    <text evidence="2">The sequence shown here is derived from an EMBL/GenBank/DDBJ whole genome shotgun (WGS) entry which is preliminary data.</text>
</comment>
<organism evidence="2 3">
    <name type="scientific">Taenia crassiceps</name>
    <dbReference type="NCBI Taxonomy" id="6207"/>
    <lineage>
        <taxon>Eukaryota</taxon>
        <taxon>Metazoa</taxon>
        <taxon>Spiralia</taxon>
        <taxon>Lophotrochozoa</taxon>
        <taxon>Platyhelminthes</taxon>
        <taxon>Cestoda</taxon>
        <taxon>Eucestoda</taxon>
        <taxon>Cyclophyllidea</taxon>
        <taxon>Taeniidae</taxon>
        <taxon>Taenia</taxon>
    </lineage>
</organism>
<proteinExistence type="predicted"/>
<feature type="region of interest" description="Disordered" evidence="1">
    <location>
        <begin position="1"/>
        <end position="26"/>
    </location>
</feature>
<feature type="compositionally biased region" description="Polar residues" evidence="1">
    <location>
        <begin position="159"/>
        <end position="175"/>
    </location>
</feature>
<evidence type="ECO:0000256" key="1">
    <source>
        <dbReference type="SAM" id="MobiDB-lite"/>
    </source>
</evidence>
<dbReference type="EMBL" id="JAKROA010000005">
    <property type="protein sequence ID" value="KAL5106759.1"/>
    <property type="molecule type" value="Genomic_DNA"/>
</dbReference>
<gene>
    <name evidence="2" type="ORF">TcWFU_004081</name>
</gene>
<name>A0ABR4QAW2_9CEST</name>
<accession>A0ABR4QAW2</accession>
<dbReference type="Proteomes" id="UP001651158">
    <property type="component" value="Unassembled WGS sequence"/>
</dbReference>
<protein>
    <recommendedName>
        <fullName evidence="4">C2H2-type domain-containing protein</fullName>
    </recommendedName>
</protein>
<keyword evidence="3" id="KW-1185">Reference proteome</keyword>
<feature type="region of interest" description="Disordered" evidence="1">
    <location>
        <begin position="136"/>
        <end position="175"/>
    </location>
</feature>
<evidence type="ECO:0000313" key="3">
    <source>
        <dbReference type="Proteomes" id="UP001651158"/>
    </source>
</evidence>
<evidence type="ECO:0000313" key="2">
    <source>
        <dbReference type="EMBL" id="KAL5106759.1"/>
    </source>
</evidence>
<feature type="compositionally biased region" description="Polar residues" evidence="1">
    <location>
        <begin position="136"/>
        <end position="147"/>
    </location>
</feature>
<feature type="region of interest" description="Disordered" evidence="1">
    <location>
        <begin position="192"/>
        <end position="232"/>
    </location>
</feature>
<sequence>MSFVSTCVPRSRPHYTPRIHPPSTPLSFNTDTPHITIQPSLTHANTTLTRQSSQTMPMTLVDHARILQHAPSNTHQWLPWLDTRVAADKQEGEREEGSIVHVLVSKVLINCPPCSTITDCLTELDVLTHLTTIHNTSTRQDVTTKPTSPDAAVREVGSPASTPRHSTPLHSTPPLFSQQVCPNKSVWSSENLGRIGEESSPQQPTAAVPTFRLPSKCTPRITMDHHGSPWSD</sequence>
<evidence type="ECO:0008006" key="4">
    <source>
        <dbReference type="Google" id="ProtNLM"/>
    </source>
</evidence>
<reference evidence="2 3" key="1">
    <citation type="journal article" date="2022" name="Front. Cell. Infect. Microbiol.">
        <title>The Genomes of Two Strains of Taenia crassiceps the Animal Model for the Study of Human Cysticercosis.</title>
        <authorList>
            <person name="Bobes R.J."/>
            <person name="Estrada K."/>
            <person name="Rios-Valencia D.G."/>
            <person name="Calderon-Gallegos A."/>
            <person name="de la Torre P."/>
            <person name="Carrero J.C."/>
            <person name="Sanchez-Flores A."/>
            <person name="Laclette J.P."/>
        </authorList>
    </citation>
    <scope>NUCLEOTIDE SEQUENCE [LARGE SCALE GENOMIC DNA]</scope>
    <source>
        <strain evidence="2">WFUcys</strain>
    </source>
</reference>